<evidence type="ECO:0000256" key="8">
    <source>
        <dbReference type="ARBA" id="ARBA00023012"/>
    </source>
</evidence>
<comment type="caution">
    <text evidence="11">The sequence shown here is derived from an EMBL/GenBank/DDBJ whole genome shotgun (WGS) entry which is preliminary data.</text>
</comment>
<feature type="domain" description="Histidine kinase/HSP90-like ATPase" evidence="10">
    <location>
        <begin position="338"/>
        <end position="428"/>
    </location>
</feature>
<evidence type="ECO:0000256" key="5">
    <source>
        <dbReference type="ARBA" id="ARBA00022741"/>
    </source>
</evidence>
<keyword evidence="5" id="KW-0547">Nucleotide-binding</keyword>
<gene>
    <name evidence="11" type="ORF">ACFP1B_08275</name>
</gene>
<evidence type="ECO:0000313" key="12">
    <source>
        <dbReference type="Proteomes" id="UP001596200"/>
    </source>
</evidence>
<evidence type="ECO:0000256" key="6">
    <source>
        <dbReference type="ARBA" id="ARBA00022777"/>
    </source>
</evidence>
<accession>A0ABW1GHP6</accession>
<feature type="transmembrane region" description="Helical" evidence="9">
    <location>
        <begin position="173"/>
        <end position="194"/>
    </location>
</feature>
<dbReference type="Pfam" id="PF13796">
    <property type="entry name" value="Sensor"/>
    <property type="match status" value="1"/>
</dbReference>
<evidence type="ECO:0000256" key="4">
    <source>
        <dbReference type="ARBA" id="ARBA00022679"/>
    </source>
</evidence>
<dbReference type="PANTHER" id="PTHR24421:SF10">
    <property type="entry name" value="NITRATE_NITRITE SENSOR PROTEIN NARQ"/>
    <property type="match status" value="1"/>
</dbReference>
<dbReference type="Gene3D" id="3.30.565.10">
    <property type="entry name" value="Histidine kinase-like ATPase, C-terminal domain"/>
    <property type="match status" value="1"/>
</dbReference>
<keyword evidence="7" id="KW-0067">ATP-binding</keyword>
<keyword evidence="4" id="KW-0808">Transferase</keyword>
<dbReference type="Gene3D" id="1.20.5.1930">
    <property type="match status" value="1"/>
</dbReference>
<keyword evidence="12" id="KW-1185">Reference proteome</keyword>
<dbReference type="InterPro" id="IPR011712">
    <property type="entry name" value="Sig_transdc_His_kin_sub3_dim/P"/>
</dbReference>
<sequence length="428" mass="45214">MGRSMARRVIAPLMSVRTWATGCYLLGGLPLGVAWWALLGVGFGSGAGLAVALVGLPVLLLTLAAGRGAAGVERVLAHRLLGTHVDEVYRAPVRSGLRGWSRAVVTDPATWRDLLFLVLRLPVGLVEGTLLATVWSVGWLMLLAPLPQAVISGAIPAALQGRRLLADDGLPNAFLLTAAGLTLLTATSHLVPVLGRAHSRLATALLGPSRGSRAYRLRLELDEERRQRAATVAIVAHERRRIERDLHDGAQQHLVKLAMDLGMALRKIDTQPEVAKRMVGEARDRTVETLEEIRALAAGLHPAILAEQGLDAAMSALAGRCPVPVDTRVECDHRPDAETETAAYFVVAEALTNIARHAGATRARVTIRCTGGRLAVEVHDDGRGGADPSRGTGLAGLRDRVAALSGTLDIDGPPGGPTIVRAELPCGS</sequence>
<feature type="transmembrane region" description="Helical" evidence="9">
    <location>
        <begin position="49"/>
        <end position="70"/>
    </location>
</feature>
<feature type="transmembrane region" description="Helical" evidence="9">
    <location>
        <begin position="121"/>
        <end position="142"/>
    </location>
</feature>
<evidence type="ECO:0000256" key="9">
    <source>
        <dbReference type="SAM" id="Phobius"/>
    </source>
</evidence>
<dbReference type="GO" id="GO:0016301">
    <property type="term" value="F:kinase activity"/>
    <property type="evidence" value="ECO:0007669"/>
    <property type="project" value="UniProtKB-KW"/>
</dbReference>
<protein>
    <recommendedName>
        <fullName evidence="2">histidine kinase</fullName>
        <ecNumber evidence="2">2.7.13.3</ecNumber>
    </recommendedName>
</protein>
<keyword evidence="8" id="KW-0902">Two-component regulatory system</keyword>
<keyword evidence="3" id="KW-0597">Phosphoprotein</keyword>
<dbReference type="SMART" id="SM00387">
    <property type="entry name" value="HATPase_c"/>
    <property type="match status" value="1"/>
</dbReference>
<reference evidence="12" key="1">
    <citation type="journal article" date="2019" name="Int. J. Syst. Evol. Microbiol.">
        <title>The Global Catalogue of Microorganisms (GCM) 10K type strain sequencing project: providing services to taxonomists for standard genome sequencing and annotation.</title>
        <authorList>
            <consortium name="The Broad Institute Genomics Platform"/>
            <consortium name="The Broad Institute Genome Sequencing Center for Infectious Disease"/>
            <person name="Wu L."/>
            <person name="Ma J."/>
        </authorList>
    </citation>
    <scope>NUCLEOTIDE SEQUENCE [LARGE SCALE GENOMIC DNA]</scope>
    <source>
        <strain evidence="12">JCM 4147</strain>
    </source>
</reference>
<name>A0ABW1GHP6_9ACTN</name>
<evidence type="ECO:0000256" key="3">
    <source>
        <dbReference type="ARBA" id="ARBA00022553"/>
    </source>
</evidence>
<keyword evidence="9" id="KW-0472">Membrane</keyword>
<keyword evidence="9" id="KW-0812">Transmembrane</keyword>
<dbReference type="PANTHER" id="PTHR24421">
    <property type="entry name" value="NITRATE/NITRITE SENSOR PROTEIN NARX-RELATED"/>
    <property type="match status" value="1"/>
</dbReference>
<evidence type="ECO:0000256" key="1">
    <source>
        <dbReference type="ARBA" id="ARBA00000085"/>
    </source>
</evidence>
<dbReference type="Pfam" id="PF07730">
    <property type="entry name" value="HisKA_3"/>
    <property type="match status" value="1"/>
</dbReference>
<proteinExistence type="predicted"/>
<organism evidence="11 12">
    <name type="scientific">Streptomyces pulveraceus</name>
    <dbReference type="NCBI Taxonomy" id="68258"/>
    <lineage>
        <taxon>Bacteria</taxon>
        <taxon>Bacillati</taxon>
        <taxon>Actinomycetota</taxon>
        <taxon>Actinomycetes</taxon>
        <taxon>Kitasatosporales</taxon>
        <taxon>Streptomycetaceae</taxon>
        <taxon>Streptomyces</taxon>
    </lineage>
</organism>
<dbReference type="InterPro" id="IPR025828">
    <property type="entry name" value="Put_sensor_dom"/>
</dbReference>
<comment type="catalytic activity">
    <reaction evidence="1">
        <text>ATP + protein L-histidine = ADP + protein N-phospho-L-histidine.</text>
        <dbReference type="EC" id="2.7.13.3"/>
    </reaction>
</comment>
<keyword evidence="6 11" id="KW-0418">Kinase</keyword>
<evidence type="ECO:0000256" key="7">
    <source>
        <dbReference type="ARBA" id="ARBA00022840"/>
    </source>
</evidence>
<dbReference type="EMBL" id="JBHSPU010000009">
    <property type="protein sequence ID" value="MFC5913421.1"/>
    <property type="molecule type" value="Genomic_DNA"/>
</dbReference>
<dbReference type="InterPro" id="IPR003594">
    <property type="entry name" value="HATPase_dom"/>
</dbReference>
<dbReference type="EC" id="2.7.13.3" evidence="2"/>
<dbReference type="InterPro" id="IPR036890">
    <property type="entry name" value="HATPase_C_sf"/>
</dbReference>
<dbReference type="SUPFAM" id="SSF55874">
    <property type="entry name" value="ATPase domain of HSP90 chaperone/DNA topoisomerase II/histidine kinase"/>
    <property type="match status" value="1"/>
</dbReference>
<dbReference type="Proteomes" id="UP001596200">
    <property type="component" value="Unassembled WGS sequence"/>
</dbReference>
<evidence type="ECO:0000259" key="10">
    <source>
        <dbReference type="SMART" id="SM00387"/>
    </source>
</evidence>
<feature type="transmembrane region" description="Helical" evidence="9">
    <location>
        <begin position="21"/>
        <end position="43"/>
    </location>
</feature>
<dbReference type="InterPro" id="IPR050482">
    <property type="entry name" value="Sensor_HK_TwoCompSys"/>
</dbReference>
<dbReference type="Pfam" id="PF02518">
    <property type="entry name" value="HATPase_c"/>
    <property type="match status" value="1"/>
</dbReference>
<evidence type="ECO:0000313" key="11">
    <source>
        <dbReference type="EMBL" id="MFC5913421.1"/>
    </source>
</evidence>
<dbReference type="CDD" id="cd16917">
    <property type="entry name" value="HATPase_UhpB-NarQ-NarX-like"/>
    <property type="match status" value="1"/>
</dbReference>
<dbReference type="RefSeq" id="WP_344512830.1">
    <property type="nucleotide sequence ID" value="NZ_BAAATU010000024.1"/>
</dbReference>
<evidence type="ECO:0000256" key="2">
    <source>
        <dbReference type="ARBA" id="ARBA00012438"/>
    </source>
</evidence>
<keyword evidence="9" id="KW-1133">Transmembrane helix</keyword>